<dbReference type="EMBL" id="CP116507">
    <property type="protein sequence ID" value="WCG22074.1"/>
    <property type="molecule type" value="Genomic_DNA"/>
</dbReference>
<keyword evidence="1" id="KW-0472">Membrane</keyword>
<feature type="transmembrane region" description="Helical" evidence="1">
    <location>
        <begin position="41"/>
        <end position="59"/>
    </location>
</feature>
<protein>
    <submittedName>
        <fullName evidence="2">AzlD domain-containing protein</fullName>
    </submittedName>
</protein>
<evidence type="ECO:0000256" key="1">
    <source>
        <dbReference type="SAM" id="Phobius"/>
    </source>
</evidence>
<dbReference type="InterPro" id="IPR008407">
    <property type="entry name" value="Brnchd-chn_aa_trnsp_AzlD"/>
</dbReference>
<sequence length="109" mass="12073">MSLRIEIVILIILAALVTWVPRVLPFLLSSKMSFSPKSQKFLSFLPIAILVALLTQSFISLNDVGRLTVDSLKLIAAIPTLLVSILTKNLMWTVLVGMISMALLRFFVS</sequence>
<dbReference type="RefSeq" id="WP_272163089.1">
    <property type="nucleotide sequence ID" value="NZ_CP116507.1"/>
</dbReference>
<reference evidence="2" key="1">
    <citation type="submission" date="2023-01" db="EMBL/GenBank/DDBJ databases">
        <title>Oxazolidinone resistance genes in florfenicol resistant enterococci from beef cattle and veal calves at slaughter.</title>
        <authorList>
            <person name="Biggel M."/>
        </authorList>
    </citation>
    <scope>NUCLEOTIDE SEQUENCE</scope>
    <source>
        <strain evidence="2">K204-1</strain>
    </source>
</reference>
<proteinExistence type="predicted"/>
<name>A0AAE9XD13_9ENTE</name>
<keyword evidence="1" id="KW-1133">Transmembrane helix</keyword>
<dbReference type="Pfam" id="PF05437">
    <property type="entry name" value="AzlD"/>
    <property type="match status" value="1"/>
</dbReference>
<dbReference type="AlphaFoldDB" id="A0AAE9XD13"/>
<evidence type="ECO:0000313" key="2">
    <source>
        <dbReference type="EMBL" id="WCG22074.1"/>
    </source>
</evidence>
<dbReference type="Proteomes" id="UP001179600">
    <property type="component" value="Chromosome"/>
</dbReference>
<keyword evidence="1" id="KW-0812">Transmembrane</keyword>
<feature type="transmembrane region" description="Helical" evidence="1">
    <location>
        <begin position="6"/>
        <end position="29"/>
    </location>
</feature>
<accession>A0AAE9XD13</accession>
<gene>
    <name evidence="2" type="ORF">PML95_06620</name>
</gene>
<evidence type="ECO:0000313" key="3">
    <source>
        <dbReference type="Proteomes" id="UP001179600"/>
    </source>
</evidence>
<organism evidence="2 3">
    <name type="scientific">Vagococcus lutrae</name>
    <dbReference type="NCBI Taxonomy" id="81947"/>
    <lineage>
        <taxon>Bacteria</taxon>
        <taxon>Bacillati</taxon>
        <taxon>Bacillota</taxon>
        <taxon>Bacilli</taxon>
        <taxon>Lactobacillales</taxon>
        <taxon>Enterococcaceae</taxon>
        <taxon>Vagococcus</taxon>
    </lineage>
</organism>